<protein>
    <recommendedName>
        <fullName evidence="18">VWFA domain-containing protein</fullName>
    </recommendedName>
</protein>
<keyword evidence="3" id="KW-0813">Transport</keyword>
<keyword evidence="15" id="KW-0325">Glycoprotein</keyword>
<dbReference type="InterPro" id="IPR036465">
    <property type="entry name" value="vWFA_dom_sf"/>
</dbReference>
<dbReference type="GO" id="GO:0005891">
    <property type="term" value="C:voltage-gated calcium channel complex"/>
    <property type="evidence" value="ECO:0007669"/>
    <property type="project" value="TreeGrafter"/>
</dbReference>
<dbReference type="CDD" id="cd12912">
    <property type="entry name" value="PDC2_MCP_like"/>
    <property type="match status" value="1"/>
</dbReference>
<evidence type="ECO:0000256" key="9">
    <source>
        <dbReference type="ARBA" id="ARBA00022837"/>
    </source>
</evidence>
<organism evidence="19 20">
    <name type="scientific">Esox lucius</name>
    <name type="common">Northern pike</name>
    <dbReference type="NCBI Taxonomy" id="8010"/>
    <lineage>
        <taxon>Eukaryota</taxon>
        <taxon>Metazoa</taxon>
        <taxon>Chordata</taxon>
        <taxon>Craniata</taxon>
        <taxon>Vertebrata</taxon>
        <taxon>Euteleostomi</taxon>
        <taxon>Actinopterygii</taxon>
        <taxon>Neopterygii</taxon>
        <taxon>Teleostei</taxon>
        <taxon>Protacanthopterygii</taxon>
        <taxon>Esociformes</taxon>
        <taxon>Esocidae</taxon>
        <taxon>Esox</taxon>
    </lineage>
</organism>
<dbReference type="PROSITE" id="PS50234">
    <property type="entry name" value="VWFA"/>
    <property type="match status" value="1"/>
</dbReference>
<evidence type="ECO:0000256" key="6">
    <source>
        <dbReference type="ARBA" id="ARBA00022692"/>
    </source>
</evidence>
<keyword evidence="20" id="KW-1185">Reference proteome</keyword>
<dbReference type="GO" id="GO:0005245">
    <property type="term" value="F:voltage-gated calcium channel activity"/>
    <property type="evidence" value="ECO:0007669"/>
    <property type="project" value="TreeGrafter"/>
</dbReference>
<dbReference type="InterPro" id="IPR051173">
    <property type="entry name" value="Ca_channel_alpha-2/delta"/>
</dbReference>
<evidence type="ECO:0000256" key="17">
    <source>
        <dbReference type="SAM" id="Coils"/>
    </source>
</evidence>
<keyword evidence="10" id="KW-0851">Voltage-gated channel</keyword>
<keyword evidence="16" id="KW-0407">Ion channel</keyword>
<keyword evidence="11" id="KW-1133">Transmembrane helix</keyword>
<dbReference type="PANTHER" id="PTHR10166">
    <property type="entry name" value="VOLTAGE-DEPENDENT CALCIUM CHANNEL SUBUNIT ALPHA-2/DELTA-RELATED"/>
    <property type="match status" value="1"/>
</dbReference>
<keyword evidence="14" id="KW-1015">Disulfide bond</keyword>
<sequence length="907" mass="102753">WVCGCDEMQHTQMLTLSVIKIQKRFIMHLSNQALLKYKEFEKSVRVEEIDGMKVVKNLSKKMEEMFRMKAEAMRRLVEAAEEAHLQHEENPELQYEYFNAVLINEVDEEGNNVELGGEFILEPNEHFNNLSVNLSLSVVQVPTNMYNKDPAIVNGVYWSEALNKVFVDNYEKDPSLIWQYFGSAKGFFRQYPGVKWHPDEHGVIAFDCRNRKWYIQAATSPKDVVILVDVSGSMKGLRLTIARQTVSSILDTLGDDDFFNIIAYNQEIHYVEPCLNGTLVRADKNNKAVRFSLSHKYLCFGPVCVCFNQTGHGSVCSQAIMLVTDGATQMYDDVFAKFNWPDRKVRIFPYLIGRESAFADNMKWMACANKGYFSQISTLADVQENVMRYLHVMSRPKVIDHEHDTVWTEAYVDSTVSVGESVLMTTVAMPVFSTKNETVSGILLGVVGTDIPLQELMKIIPKHLLGIHGYAFAITNNGYILTHPDLRPLYQEGQKRRKPNYNSVDLSEVEWEDKDDFLRNAMVNRKTGTFSMEVKKTVDKGKRLLKMHNDYYYTEVKGTPFSVGVALSRGHGKYFFRGNVSVEAGKSHFTFPFIVCFLSEDELVVCFLSEDESVVCDRELIQEVLFDAVVTAPLEAYWTGLALNKSENSDKGVEIAYLGTRTGLSRTNLFVVPEHLSNQDFLTAEDKEGVFNADHFPLWYKRAAEQVPGTFIMFSMLSSCGLYCQDIQCYLIDNNAFILVTEDYSQTGLFFGEVEGAVMNKLLLMGSFKRLVEEVCRIITSQSSRGKTMMVPCDTEYPAFVSERTIKETTGSIDCDGCVRSFVIQQIPSSNLFMVVVDNNTISILNTSAHNESLKCDRLKFQKDRKRPESCHPFHPEENAMECGGVPGLSAPLTAALLPLLATVITR</sequence>
<keyword evidence="7" id="KW-0479">Metal-binding</keyword>
<proteinExistence type="inferred from homology"/>
<dbReference type="AlphaFoldDB" id="A0A6Q2ZL44"/>
<evidence type="ECO:0000256" key="10">
    <source>
        <dbReference type="ARBA" id="ARBA00022882"/>
    </source>
</evidence>
<dbReference type="GO" id="GO:0046872">
    <property type="term" value="F:metal ion binding"/>
    <property type="evidence" value="ECO:0007669"/>
    <property type="project" value="UniProtKB-KW"/>
</dbReference>
<evidence type="ECO:0000256" key="14">
    <source>
        <dbReference type="ARBA" id="ARBA00023157"/>
    </source>
</evidence>
<dbReference type="FunFam" id="3.30.450.20:FF:000012">
    <property type="entry name" value="Calcium channel, voltage-dependent, alpha2/delta subunit 3"/>
    <property type="match status" value="1"/>
</dbReference>
<reference evidence="20" key="1">
    <citation type="journal article" date="2014" name="PLoS ONE">
        <title>The genome and linkage map of the northern pike (Esox lucius): conserved synteny revealed between the salmonid sister group and the Neoteleostei.</title>
        <authorList>
            <person name="Rondeau E.B."/>
            <person name="Minkley D.R."/>
            <person name="Leong J.S."/>
            <person name="Messmer A.M."/>
            <person name="Jantzen J.R."/>
            <person name="von Schalburg K.R."/>
            <person name="Lemon C."/>
            <person name="Bird N.H."/>
            <person name="Koop B.F."/>
        </authorList>
    </citation>
    <scope>NUCLEOTIDE SEQUENCE</scope>
</reference>
<feature type="domain" description="VWFA" evidence="18">
    <location>
        <begin position="223"/>
        <end position="393"/>
    </location>
</feature>
<evidence type="ECO:0000256" key="4">
    <source>
        <dbReference type="ARBA" id="ARBA00022568"/>
    </source>
</evidence>
<dbReference type="Bgee" id="ENSELUG00000008229">
    <property type="expression patterns" value="Expressed in embryo and 6 other cell types or tissues"/>
</dbReference>
<evidence type="ECO:0000313" key="19">
    <source>
        <dbReference type="Ensembl" id="ENSELUP00000078648.2"/>
    </source>
</evidence>
<dbReference type="Proteomes" id="UP000265140">
    <property type="component" value="Chromosome 17"/>
</dbReference>
<accession>A0A6Q2ZL44</accession>
<reference evidence="19" key="4">
    <citation type="submission" date="2025-09" db="UniProtKB">
        <authorList>
            <consortium name="Ensembl"/>
        </authorList>
    </citation>
    <scope>IDENTIFICATION</scope>
</reference>
<evidence type="ECO:0000256" key="7">
    <source>
        <dbReference type="ARBA" id="ARBA00022723"/>
    </source>
</evidence>
<evidence type="ECO:0000256" key="16">
    <source>
        <dbReference type="ARBA" id="ARBA00023303"/>
    </source>
</evidence>
<evidence type="ECO:0000256" key="8">
    <source>
        <dbReference type="ARBA" id="ARBA00022729"/>
    </source>
</evidence>
<dbReference type="InterPro" id="IPR002035">
    <property type="entry name" value="VWF_A"/>
</dbReference>
<keyword evidence="4" id="KW-0109">Calcium transport</keyword>
<feature type="coiled-coil region" evidence="17">
    <location>
        <begin position="55"/>
        <end position="90"/>
    </location>
</feature>
<dbReference type="SMART" id="SM00327">
    <property type="entry name" value="VWA"/>
    <property type="match status" value="1"/>
</dbReference>
<dbReference type="FunFam" id="3.40.50.410:FF:000007">
    <property type="entry name" value="Calcium voltage-gated channel auxiliary subunit alpha2delta 3"/>
    <property type="match status" value="1"/>
</dbReference>
<reference evidence="19" key="2">
    <citation type="submission" date="2020-02" db="EMBL/GenBank/DDBJ databases">
        <title>Esox lucius (northern pike) genome, fEsoLuc1, primary haplotype.</title>
        <authorList>
            <person name="Myers G."/>
            <person name="Karagic N."/>
            <person name="Meyer A."/>
            <person name="Pippel M."/>
            <person name="Reichard M."/>
            <person name="Winkler S."/>
            <person name="Tracey A."/>
            <person name="Sims Y."/>
            <person name="Howe K."/>
            <person name="Rhie A."/>
            <person name="Formenti G."/>
            <person name="Durbin R."/>
            <person name="Fedrigo O."/>
            <person name="Jarvis E.D."/>
        </authorList>
    </citation>
    <scope>NUCLEOTIDE SEQUENCE [LARGE SCALE GENOMIC DNA]</scope>
</reference>
<keyword evidence="9" id="KW-0106">Calcium</keyword>
<dbReference type="GeneTree" id="ENSGT00940000155766"/>
<dbReference type="Gene3D" id="3.30.450.20">
    <property type="entry name" value="PAS domain"/>
    <property type="match status" value="1"/>
</dbReference>
<evidence type="ECO:0000256" key="15">
    <source>
        <dbReference type="ARBA" id="ARBA00023180"/>
    </source>
</evidence>
<evidence type="ECO:0000256" key="12">
    <source>
        <dbReference type="ARBA" id="ARBA00023065"/>
    </source>
</evidence>
<evidence type="ECO:0000256" key="2">
    <source>
        <dbReference type="ARBA" id="ARBA00007060"/>
    </source>
</evidence>
<evidence type="ECO:0000256" key="5">
    <source>
        <dbReference type="ARBA" id="ARBA00022673"/>
    </source>
</evidence>
<gene>
    <name evidence="19" type="primary">CACNA2D3</name>
</gene>
<evidence type="ECO:0000256" key="1">
    <source>
        <dbReference type="ARBA" id="ARBA00004479"/>
    </source>
</evidence>
<keyword evidence="12" id="KW-0406">Ion transport</keyword>
<evidence type="ECO:0000259" key="18">
    <source>
        <dbReference type="PROSITE" id="PS50234"/>
    </source>
</evidence>
<comment type="similarity">
    <text evidence="2">Belongs to the calcium channel subunit alpha-2/delta family.</text>
</comment>
<keyword evidence="13" id="KW-0472">Membrane</keyword>
<dbReference type="InterPro" id="IPR013608">
    <property type="entry name" value="VWA_N"/>
</dbReference>
<evidence type="ECO:0000256" key="11">
    <source>
        <dbReference type="ARBA" id="ARBA00022989"/>
    </source>
</evidence>
<dbReference type="SUPFAM" id="SSF53300">
    <property type="entry name" value="vWA-like"/>
    <property type="match status" value="1"/>
</dbReference>
<keyword evidence="17" id="KW-0175">Coiled coil</keyword>
<evidence type="ECO:0000313" key="20">
    <source>
        <dbReference type="Proteomes" id="UP000265140"/>
    </source>
</evidence>
<keyword evidence="8" id="KW-0732">Signal</keyword>
<name>A0A6Q2ZL44_ESOLU</name>
<dbReference type="Pfam" id="PF08399">
    <property type="entry name" value="VWA_N"/>
    <property type="match status" value="1"/>
</dbReference>
<dbReference type="Ensembl" id="ENSELUT00000055374.2">
    <property type="protein sequence ID" value="ENSELUP00000078648.2"/>
    <property type="gene ID" value="ENSELUG00000008229.3"/>
</dbReference>
<keyword evidence="6" id="KW-0812">Transmembrane</keyword>
<keyword evidence="5" id="KW-0107">Calcium channel</keyword>
<dbReference type="Gene3D" id="3.40.50.410">
    <property type="entry name" value="von Willebrand factor, type A domain"/>
    <property type="match status" value="1"/>
</dbReference>
<dbReference type="PANTHER" id="PTHR10166:SF56">
    <property type="entry name" value="VOLTAGE-DEPENDENT CALCIUM CHANNEL SUBUNIT ALPHA-2_DELTA-3 ISOFORM X1"/>
    <property type="match status" value="1"/>
</dbReference>
<comment type="subcellular location">
    <subcellularLocation>
        <location evidence="1">Membrane</location>
        <topology evidence="1">Single-pass type I membrane protein</topology>
    </subcellularLocation>
</comment>
<reference evidence="19" key="3">
    <citation type="submission" date="2025-08" db="UniProtKB">
        <authorList>
            <consortium name="Ensembl"/>
        </authorList>
    </citation>
    <scope>IDENTIFICATION</scope>
</reference>
<evidence type="ECO:0000256" key="3">
    <source>
        <dbReference type="ARBA" id="ARBA00022448"/>
    </source>
</evidence>
<evidence type="ECO:0000256" key="13">
    <source>
        <dbReference type="ARBA" id="ARBA00023136"/>
    </source>
</evidence>